<keyword evidence="1" id="KW-0472">Membrane</keyword>
<gene>
    <name evidence="2" type="ORF">HPS54_01950</name>
</gene>
<keyword evidence="1" id="KW-1133">Transmembrane helix</keyword>
<dbReference type="RefSeq" id="WP_172343796.1">
    <property type="nucleotide sequence ID" value="NZ_CASTNK010000003.1"/>
</dbReference>
<feature type="transmembrane region" description="Helical" evidence="1">
    <location>
        <begin position="21"/>
        <end position="43"/>
    </location>
</feature>
<evidence type="ECO:0000256" key="1">
    <source>
        <dbReference type="SAM" id="Phobius"/>
    </source>
</evidence>
<proteinExistence type="predicted"/>
<dbReference type="EMBL" id="JABKKJ010000002">
    <property type="protein sequence ID" value="NPE24293.1"/>
    <property type="molecule type" value="Genomic_DNA"/>
</dbReference>
<protein>
    <submittedName>
        <fullName evidence="2">DUF4230 domain-containing protein</fullName>
    </submittedName>
</protein>
<reference evidence="2 3" key="1">
    <citation type="submission" date="2020-05" db="EMBL/GenBank/DDBJ databases">
        <title>Distinct polysaccharide utilization as determinants for interspecies competition between intestinal Prevotella spp.</title>
        <authorList>
            <person name="Galvez E.J.C."/>
            <person name="Iljazovic A."/>
            <person name="Strowig T."/>
        </authorList>
    </citation>
    <scope>NUCLEOTIDE SEQUENCE [LARGE SCALE GENOMIC DNA]</scope>
    <source>
        <strain evidence="2 3">PCHR</strain>
    </source>
</reference>
<dbReference type="InterPro" id="IPR025324">
    <property type="entry name" value="DUF4230"/>
</dbReference>
<accession>A0ABX2B0D3</accession>
<name>A0ABX2B0D3_9BACT</name>
<comment type="caution">
    <text evidence="2">The sequence shown here is derived from an EMBL/GenBank/DDBJ whole genome shotgun (WGS) entry which is preliminary data.</text>
</comment>
<keyword evidence="3" id="KW-1185">Reference proteome</keyword>
<organism evidence="2 3">
    <name type="scientific">Xylanibacter caecicola</name>
    <dbReference type="NCBI Taxonomy" id="2736294"/>
    <lineage>
        <taxon>Bacteria</taxon>
        <taxon>Pseudomonadati</taxon>
        <taxon>Bacteroidota</taxon>
        <taxon>Bacteroidia</taxon>
        <taxon>Bacteroidales</taxon>
        <taxon>Prevotellaceae</taxon>
        <taxon>Xylanibacter</taxon>
    </lineage>
</organism>
<dbReference type="Pfam" id="PF14014">
    <property type="entry name" value="DUF4230"/>
    <property type="match status" value="1"/>
</dbReference>
<dbReference type="Proteomes" id="UP000820977">
    <property type="component" value="Unassembled WGS sequence"/>
</dbReference>
<sequence length="219" mass="25471">MERNRNRKWKGIQTLFLMKGLMSRVALTAGIITVLAIVFITVWTVRSCSKDRIETVVNDTINITQAHITAMKEIGEWEFLTVTDEEMADTTRRGFFSDDHLIRIYYGRLRLGINMHKVKPHWITATGDSITMHLPDVELLDEDFIDEAKTQSFFESGKWTDADREALYMRAYTSMRKRCLTKENIENARENAEQQFTKMMKALGYKKVGIVFSQDQTNK</sequence>
<evidence type="ECO:0000313" key="2">
    <source>
        <dbReference type="EMBL" id="NPE24293.1"/>
    </source>
</evidence>
<keyword evidence="1" id="KW-0812">Transmembrane</keyword>
<evidence type="ECO:0000313" key="3">
    <source>
        <dbReference type="Proteomes" id="UP000820977"/>
    </source>
</evidence>